<feature type="domain" description="RNase H type-1" evidence="2">
    <location>
        <begin position="518"/>
        <end position="640"/>
    </location>
</feature>
<evidence type="ECO:0000259" key="2">
    <source>
        <dbReference type="Pfam" id="PF13456"/>
    </source>
</evidence>
<dbReference type="GO" id="GO:0004523">
    <property type="term" value="F:RNA-DNA hybrid ribonuclease activity"/>
    <property type="evidence" value="ECO:0007669"/>
    <property type="project" value="InterPro"/>
</dbReference>
<organism evidence="5 6">
    <name type="scientific">Lithocarpus litseifolius</name>
    <dbReference type="NCBI Taxonomy" id="425828"/>
    <lineage>
        <taxon>Eukaryota</taxon>
        <taxon>Viridiplantae</taxon>
        <taxon>Streptophyta</taxon>
        <taxon>Embryophyta</taxon>
        <taxon>Tracheophyta</taxon>
        <taxon>Spermatophyta</taxon>
        <taxon>Magnoliopsida</taxon>
        <taxon>eudicotyledons</taxon>
        <taxon>Gunneridae</taxon>
        <taxon>Pentapetalae</taxon>
        <taxon>rosids</taxon>
        <taxon>fabids</taxon>
        <taxon>Fagales</taxon>
        <taxon>Fagaceae</taxon>
        <taxon>Lithocarpus</taxon>
    </lineage>
</organism>
<dbReference type="GO" id="GO:0003676">
    <property type="term" value="F:nucleic acid binding"/>
    <property type="evidence" value="ECO:0007669"/>
    <property type="project" value="InterPro"/>
</dbReference>
<feature type="compositionally biased region" description="Polar residues" evidence="1">
    <location>
        <begin position="419"/>
        <end position="432"/>
    </location>
</feature>
<dbReference type="AlphaFoldDB" id="A0AAW2CCW2"/>
<feature type="domain" description="DUF4283" evidence="3">
    <location>
        <begin position="34"/>
        <end position="106"/>
    </location>
</feature>
<evidence type="ECO:0000256" key="1">
    <source>
        <dbReference type="SAM" id="MobiDB-lite"/>
    </source>
</evidence>
<dbReference type="InterPro" id="IPR025836">
    <property type="entry name" value="Zn_knuckle_CX2CX4HX4C"/>
</dbReference>
<evidence type="ECO:0000259" key="4">
    <source>
        <dbReference type="Pfam" id="PF14392"/>
    </source>
</evidence>
<dbReference type="InterPro" id="IPR044730">
    <property type="entry name" value="RNase_H-like_dom_plant"/>
</dbReference>
<evidence type="ECO:0000259" key="3">
    <source>
        <dbReference type="Pfam" id="PF14111"/>
    </source>
</evidence>
<dbReference type="CDD" id="cd06222">
    <property type="entry name" value="RNase_H_like"/>
    <property type="match status" value="1"/>
</dbReference>
<sequence length="670" mass="75013">MEEITVGWNMMSLQGPEEEKFDLRSDMGSKEFILAAKFYTKRVLNIDAIARNFSQLWRTQNGFKIKDQGNHIVLFIFENKLDSDRIFSSQPWSFDKFLVVFQRYDNSTHVRNLNYERVPFWVQVYDIPYSFMNKAVDEGLCSGIGEVCPSDFPVMEGGDHVRVRVILDITKPLNRGRKITLEGGVTGWVSFKYERLPNVCFWCGCLNHGDKDCERWITSEGTLTVEDRNYGAWLRAPLSNQVRKSTIVVPGFYQQKKGSKTSLDASGAPSATSHKASSPENGVPSKPLEKVTSNTLSPNILRSDAYPSVREMEDLPPGFGEHSKTKSTFGHTLYETDSEWEKGDVMEAVEGNSEVSKKGKFVFVAKPGDKEGDVSESPTQPLETGKPPLPINRTLDLFLNKESATSVKPSDKKGDVLVSPTQPLATGKSSLPINRPDRPSFKNLSNKFDSPMCTPLPPKPSWTRINRPSSELEETLKLAGFARGYIRDFKSLKHNSSSVREASSKKWSPPAHEVWKINFDGAWFGESADAGVGVVVRNSRGEVRAALTEKILKPHSVEVLELLAARRAALFSQELGLDRVIFEGDSEQVIKALQWGGWDFASGGHFIRDILCIVNSFVSTSFSHVCRQGNAVAHALAQRARHCFPISIWWESYPSDISSFVLADIQHLLF</sequence>
<dbReference type="EMBL" id="JAZDWU010000008">
    <property type="protein sequence ID" value="KAK9994994.1"/>
    <property type="molecule type" value="Genomic_DNA"/>
</dbReference>
<gene>
    <name evidence="5" type="ORF">SO802_024697</name>
</gene>
<evidence type="ECO:0008006" key="7">
    <source>
        <dbReference type="Google" id="ProtNLM"/>
    </source>
</evidence>
<protein>
    <recommendedName>
        <fullName evidence="7">RNase H type-1 domain-containing protein</fullName>
    </recommendedName>
</protein>
<dbReference type="InterPro" id="IPR012337">
    <property type="entry name" value="RNaseH-like_sf"/>
</dbReference>
<dbReference type="InterPro" id="IPR052929">
    <property type="entry name" value="RNase_H-like_EbsB-rel"/>
</dbReference>
<feature type="region of interest" description="Disordered" evidence="1">
    <location>
        <begin position="258"/>
        <end position="300"/>
    </location>
</feature>
<keyword evidence="6" id="KW-1185">Reference proteome</keyword>
<dbReference type="InterPro" id="IPR002156">
    <property type="entry name" value="RNaseH_domain"/>
</dbReference>
<dbReference type="InterPro" id="IPR025558">
    <property type="entry name" value="DUF4283"/>
</dbReference>
<dbReference type="SUPFAM" id="SSF53098">
    <property type="entry name" value="Ribonuclease H-like"/>
    <property type="match status" value="1"/>
</dbReference>
<dbReference type="PANTHER" id="PTHR47074:SF48">
    <property type="entry name" value="POLYNUCLEOTIDYL TRANSFERASE, RIBONUCLEASE H-LIKE SUPERFAMILY PROTEIN"/>
    <property type="match status" value="1"/>
</dbReference>
<feature type="domain" description="Zinc knuckle CX2CX4HX4C" evidence="4">
    <location>
        <begin position="167"/>
        <end position="214"/>
    </location>
</feature>
<proteinExistence type="predicted"/>
<feature type="region of interest" description="Disordered" evidence="1">
    <location>
        <begin position="404"/>
        <end position="466"/>
    </location>
</feature>
<feature type="region of interest" description="Disordered" evidence="1">
    <location>
        <begin position="367"/>
        <end position="391"/>
    </location>
</feature>
<feature type="compositionally biased region" description="Polar residues" evidence="1">
    <location>
        <begin position="260"/>
        <end position="280"/>
    </location>
</feature>
<comment type="caution">
    <text evidence="5">The sequence shown here is derived from an EMBL/GenBank/DDBJ whole genome shotgun (WGS) entry which is preliminary data.</text>
</comment>
<dbReference type="Pfam" id="PF14392">
    <property type="entry name" value="zf-CCHC_4"/>
    <property type="match status" value="1"/>
</dbReference>
<accession>A0AAW2CCW2</accession>
<reference evidence="5 6" key="1">
    <citation type="submission" date="2024-01" db="EMBL/GenBank/DDBJ databases">
        <title>A telomere-to-telomere, gap-free genome of sweet tea (Lithocarpus litseifolius).</title>
        <authorList>
            <person name="Zhou J."/>
        </authorList>
    </citation>
    <scope>NUCLEOTIDE SEQUENCE [LARGE SCALE GENOMIC DNA]</scope>
    <source>
        <strain evidence="5">Zhou-2022a</strain>
        <tissue evidence="5">Leaf</tissue>
    </source>
</reference>
<dbReference type="Pfam" id="PF13456">
    <property type="entry name" value="RVT_3"/>
    <property type="match status" value="1"/>
</dbReference>
<dbReference type="Proteomes" id="UP001459277">
    <property type="component" value="Unassembled WGS sequence"/>
</dbReference>
<evidence type="ECO:0000313" key="5">
    <source>
        <dbReference type="EMBL" id="KAK9994994.1"/>
    </source>
</evidence>
<name>A0AAW2CCW2_9ROSI</name>
<dbReference type="Pfam" id="PF14111">
    <property type="entry name" value="DUF4283"/>
    <property type="match status" value="1"/>
</dbReference>
<dbReference type="InterPro" id="IPR036397">
    <property type="entry name" value="RNaseH_sf"/>
</dbReference>
<dbReference type="Gene3D" id="3.30.420.10">
    <property type="entry name" value="Ribonuclease H-like superfamily/Ribonuclease H"/>
    <property type="match status" value="1"/>
</dbReference>
<feature type="compositionally biased region" description="Polar residues" evidence="1">
    <location>
        <begin position="291"/>
        <end position="300"/>
    </location>
</feature>
<dbReference type="PANTHER" id="PTHR47074">
    <property type="entry name" value="BNAC02G40300D PROTEIN"/>
    <property type="match status" value="1"/>
</dbReference>
<evidence type="ECO:0000313" key="6">
    <source>
        <dbReference type="Proteomes" id="UP001459277"/>
    </source>
</evidence>